<organism evidence="3 4">
    <name type="scientific">Taphrina deformans (strain PYCC 5710 / ATCC 11124 / CBS 356.35 / IMI 108563 / JCM 9778 / NBRC 8474)</name>
    <name type="common">Peach leaf curl fungus</name>
    <name type="synonym">Lalaria deformans</name>
    <dbReference type="NCBI Taxonomy" id="1097556"/>
    <lineage>
        <taxon>Eukaryota</taxon>
        <taxon>Fungi</taxon>
        <taxon>Dikarya</taxon>
        <taxon>Ascomycota</taxon>
        <taxon>Taphrinomycotina</taxon>
        <taxon>Taphrinomycetes</taxon>
        <taxon>Taphrinales</taxon>
        <taxon>Taphrinaceae</taxon>
        <taxon>Taphrina</taxon>
    </lineage>
</organism>
<dbReference type="PANTHER" id="PTHR46517">
    <property type="entry name" value="FRUCTOSE-2,6-BISPHOSPHATASE TIGAR"/>
    <property type="match status" value="1"/>
</dbReference>
<sequence>MKILLVRHGESTGNRDHIWAGVTDNELTNHGFQQATRLSTYLQAQYLSSHSDTPVVHVVYCSDLIRAKRTASLIASAFGKEPIVSPLLREQDLGWREGKSFKDGDRTAANNQSALIADPGESKDDMDKRASDFIQKFLKCHLKTHTKRPSLPDPSTSGTNPESVITVVSHGLFLLRLYYQLTNYLSINLAPSPSWSNTGCTTIRIADAVATVTDVNSVEHLQGLKRTRGGVGSSQYDTKQKKVSDFFQTKRRRPLDARQKFGVAVWSDQDRSRIPLQPQVAAVEHATEEDDLEAQIKAIDAACGA</sequence>
<proteinExistence type="predicted"/>
<dbReference type="PROSITE" id="PS00175">
    <property type="entry name" value="PG_MUTASE"/>
    <property type="match status" value="1"/>
</dbReference>
<comment type="caution">
    <text evidence="3">The sequence shown here is derived from an EMBL/GenBank/DDBJ whole genome shotgun (WGS) entry which is preliminary data.</text>
</comment>
<dbReference type="SMART" id="SM00855">
    <property type="entry name" value="PGAM"/>
    <property type="match status" value="1"/>
</dbReference>
<dbReference type="OrthoDB" id="354304at2759"/>
<dbReference type="InterPro" id="IPR029033">
    <property type="entry name" value="His_PPase_superfam"/>
</dbReference>
<dbReference type="PANTHER" id="PTHR46517:SF1">
    <property type="entry name" value="FRUCTOSE-2,6-BISPHOSPHATASE TIGAR"/>
    <property type="match status" value="1"/>
</dbReference>
<feature type="binding site" evidence="2">
    <location>
        <begin position="7"/>
        <end position="14"/>
    </location>
    <ligand>
        <name>substrate</name>
    </ligand>
</feature>
<evidence type="ECO:0008006" key="5">
    <source>
        <dbReference type="Google" id="ProtNLM"/>
    </source>
</evidence>
<dbReference type="eggNOG" id="KOG0235">
    <property type="taxonomic scope" value="Eukaryota"/>
</dbReference>
<feature type="binding site" evidence="2">
    <location>
        <position position="66"/>
    </location>
    <ligand>
        <name>substrate</name>
    </ligand>
</feature>
<name>R4X7U8_TAPDE</name>
<keyword evidence="4" id="KW-1185">Reference proteome</keyword>
<gene>
    <name evidence="3" type="ORF">TAPDE_001363</name>
</gene>
<accession>R4X7U8</accession>
<dbReference type="GO" id="GO:0004331">
    <property type="term" value="F:fructose-2,6-bisphosphate 2-phosphatase activity"/>
    <property type="evidence" value="ECO:0007669"/>
    <property type="project" value="TreeGrafter"/>
</dbReference>
<evidence type="ECO:0000256" key="2">
    <source>
        <dbReference type="PIRSR" id="PIRSR613078-2"/>
    </source>
</evidence>
<dbReference type="GO" id="GO:0005829">
    <property type="term" value="C:cytosol"/>
    <property type="evidence" value="ECO:0007669"/>
    <property type="project" value="TreeGrafter"/>
</dbReference>
<dbReference type="VEuPathDB" id="FungiDB:TAPDE_001363"/>
<dbReference type="STRING" id="1097556.R4X7U8"/>
<evidence type="ECO:0000313" key="3">
    <source>
        <dbReference type="EMBL" id="CCG81526.1"/>
    </source>
</evidence>
<dbReference type="SUPFAM" id="SSF53254">
    <property type="entry name" value="Phosphoglycerate mutase-like"/>
    <property type="match status" value="1"/>
</dbReference>
<dbReference type="CDD" id="cd07067">
    <property type="entry name" value="HP_PGM_like"/>
    <property type="match status" value="1"/>
</dbReference>
<dbReference type="InterPro" id="IPR013078">
    <property type="entry name" value="His_Pase_superF_clade-1"/>
</dbReference>
<evidence type="ECO:0000256" key="1">
    <source>
        <dbReference type="ARBA" id="ARBA00022801"/>
    </source>
</evidence>
<dbReference type="GO" id="GO:0043456">
    <property type="term" value="P:regulation of pentose-phosphate shunt"/>
    <property type="evidence" value="ECO:0007669"/>
    <property type="project" value="TreeGrafter"/>
</dbReference>
<dbReference type="InterPro" id="IPR051695">
    <property type="entry name" value="Phosphoglycerate_Mutase"/>
</dbReference>
<dbReference type="EMBL" id="CAHR02000043">
    <property type="protein sequence ID" value="CCG81526.1"/>
    <property type="molecule type" value="Genomic_DNA"/>
</dbReference>
<evidence type="ECO:0000313" key="4">
    <source>
        <dbReference type="Proteomes" id="UP000013776"/>
    </source>
</evidence>
<protein>
    <recommendedName>
        <fullName evidence="5">Phosphoglycerate mutase family protein</fullName>
    </recommendedName>
</protein>
<dbReference type="Pfam" id="PF00300">
    <property type="entry name" value="His_Phos_1"/>
    <property type="match status" value="1"/>
</dbReference>
<reference evidence="3 4" key="1">
    <citation type="journal article" date="2013" name="MBio">
        <title>Genome sequencing of the plant pathogen Taphrina deformans, the causal agent of peach leaf curl.</title>
        <authorList>
            <person name="Cisse O.H."/>
            <person name="Almeida J.M.G.C.F."/>
            <person name="Fonseca A."/>
            <person name="Kumar A.A."/>
            <person name="Salojaervi J."/>
            <person name="Overmyer K."/>
            <person name="Hauser P.M."/>
            <person name="Pagni M."/>
        </authorList>
    </citation>
    <scope>NUCLEOTIDE SEQUENCE [LARGE SCALE GENOMIC DNA]</scope>
    <source>
        <strain evidence="4">PYCC 5710 / ATCC 11124 / CBS 356.35 / IMI 108563 / JCM 9778 / NBRC 8474</strain>
    </source>
</reference>
<dbReference type="Proteomes" id="UP000013776">
    <property type="component" value="Unassembled WGS sequence"/>
</dbReference>
<dbReference type="Gene3D" id="3.40.50.1240">
    <property type="entry name" value="Phosphoglycerate mutase-like"/>
    <property type="match status" value="1"/>
</dbReference>
<dbReference type="InterPro" id="IPR001345">
    <property type="entry name" value="PG/BPGM_mutase_AS"/>
</dbReference>
<dbReference type="GO" id="GO:0045820">
    <property type="term" value="P:negative regulation of glycolytic process"/>
    <property type="evidence" value="ECO:0007669"/>
    <property type="project" value="TreeGrafter"/>
</dbReference>
<keyword evidence="1" id="KW-0378">Hydrolase</keyword>
<dbReference type="AlphaFoldDB" id="R4X7U8"/>